<dbReference type="Proteomes" id="UP000308181">
    <property type="component" value="Unassembled WGS sequence"/>
</dbReference>
<evidence type="ECO:0000259" key="1">
    <source>
        <dbReference type="Pfam" id="PF08874"/>
    </source>
</evidence>
<dbReference type="RefSeq" id="WP_136827605.1">
    <property type="nucleotide sequence ID" value="NZ_SWBP01000008.1"/>
</dbReference>
<name>A0A4U1BT76_9SPHI</name>
<accession>A0A4U1BT76</accession>
<dbReference type="AlphaFoldDB" id="A0A4U1BT76"/>
<evidence type="ECO:0000313" key="3">
    <source>
        <dbReference type="Proteomes" id="UP000308181"/>
    </source>
</evidence>
<evidence type="ECO:0000313" key="2">
    <source>
        <dbReference type="EMBL" id="TKB95559.1"/>
    </source>
</evidence>
<comment type="caution">
    <text evidence="2">The sequence shown here is derived from an EMBL/GenBank/DDBJ whole genome shotgun (WGS) entry which is preliminary data.</text>
</comment>
<dbReference type="Pfam" id="PF08874">
    <property type="entry name" value="DUF1835"/>
    <property type="match status" value="1"/>
</dbReference>
<keyword evidence="3" id="KW-1185">Reference proteome</keyword>
<protein>
    <submittedName>
        <fullName evidence="2">DUF1835 domain-containing protein</fullName>
    </submittedName>
</protein>
<sequence>METYHILNGDCLIDQLAETKINQDFIVCRECLIDGNLKANTLANFWEVRANFIAETYHTTQETYFNKTVKEFEKIKQLPNHADVCLWFENDLFCQTNMWFVIWLIAKQPLLNIFRVFPIIKSHKDIWKGFGIAKKEDLENAYQAKVKFTAEDLALGKNLWKAYQEHDLEALKILSKTPSNCFKYLEEVCAAHIDRFPPDHSLGRPDKVVKELLITKLTSFEEVFIAFNEREGIYGFGDSQLMSIFKRQINPK</sequence>
<organism evidence="2 3">
    <name type="scientific">Pedobacter cryophilus</name>
    <dbReference type="NCBI Taxonomy" id="2571271"/>
    <lineage>
        <taxon>Bacteria</taxon>
        <taxon>Pseudomonadati</taxon>
        <taxon>Bacteroidota</taxon>
        <taxon>Sphingobacteriia</taxon>
        <taxon>Sphingobacteriales</taxon>
        <taxon>Sphingobacteriaceae</taxon>
        <taxon>Pedobacter</taxon>
    </lineage>
</organism>
<dbReference type="OrthoDB" id="127805at2"/>
<reference evidence="2 3" key="1">
    <citation type="submission" date="2019-04" db="EMBL/GenBank/DDBJ databases">
        <title>Pedobacter sp. AR-3-17 sp. nov., isolated from Arctic soil.</title>
        <authorList>
            <person name="Dahal R.H."/>
            <person name="Kim D.-U."/>
        </authorList>
    </citation>
    <scope>NUCLEOTIDE SEQUENCE [LARGE SCALE GENOMIC DNA]</scope>
    <source>
        <strain evidence="2 3">AR-3-17</strain>
    </source>
</reference>
<gene>
    <name evidence="2" type="ORF">FA046_16290</name>
</gene>
<dbReference type="InterPro" id="IPR014973">
    <property type="entry name" value="DUF1835"/>
</dbReference>
<dbReference type="EMBL" id="SWBP01000008">
    <property type="protein sequence ID" value="TKB95559.1"/>
    <property type="molecule type" value="Genomic_DNA"/>
</dbReference>
<feature type="domain" description="DUF1835" evidence="1">
    <location>
        <begin position="10"/>
        <end position="109"/>
    </location>
</feature>
<proteinExistence type="predicted"/>